<evidence type="ECO:0000256" key="5">
    <source>
        <dbReference type="ARBA" id="ARBA00023027"/>
    </source>
</evidence>
<reference evidence="8" key="1">
    <citation type="submission" date="2021-04" db="EMBL/GenBank/DDBJ databases">
        <title>Pseudonocardia sp. nov., isolated from sandy soil of mangrove forest.</title>
        <authorList>
            <person name="Zan Z."/>
            <person name="Huang R."/>
            <person name="Liu W."/>
        </authorList>
    </citation>
    <scope>NUCLEOTIDE SEQUENCE</scope>
    <source>
        <strain evidence="8">S2-4</strain>
    </source>
</reference>
<dbReference type="InterPro" id="IPR020843">
    <property type="entry name" value="ER"/>
</dbReference>
<name>A0ABT0ZY38_9PSEU</name>
<dbReference type="SMART" id="SM00829">
    <property type="entry name" value="PKS_ER"/>
    <property type="match status" value="1"/>
</dbReference>
<dbReference type="Pfam" id="PF00107">
    <property type="entry name" value="ADH_zinc_N"/>
    <property type="match status" value="1"/>
</dbReference>
<comment type="cofactor">
    <cofactor evidence="6">
        <name>Zn(2+)</name>
        <dbReference type="ChEBI" id="CHEBI:29105"/>
    </cofactor>
</comment>
<dbReference type="InterPro" id="IPR011032">
    <property type="entry name" value="GroES-like_sf"/>
</dbReference>
<organism evidence="8 9">
    <name type="scientific">Pseudonocardia humida</name>
    <dbReference type="NCBI Taxonomy" id="2800819"/>
    <lineage>
        <taxon>Bacteria</taxon>
        <taxon>Bacillati</taxon>
        <taxon>Actinomycetota</taxon>
        <taxon>Actinomycetes</taxon>
        <taxon>Pseudonocardiales</taxon>
        <taxon>Pseudonocardiaceae</taxon>
        <taxon>Pseudonocardia</taxon>
    </lineage>
</organism>
<evidence type="ECO:0000259" key="7">
    <source>
        <dbReference type="SMART" id="SM00829"/>
    </source>
</evidence>
<feature type="domain" description="Enoyl reductase (ER)" evidence="7">
    <location>
        <begin position="20"/>
        <end position="366"/>
    </location>
</feature>
<evidence type="ECO:0000256" key="6">
    <source>
        <dbReference type="RuleBase" id="RU361277"/>
    </source>
</evidence>
<dbReference type="InterPro" id="IPR002328">
    <property type="entry name" value="ADH_Zn_CS"/>
</dbReference>
<keyword evidence="5" id="KW-0520">NAD</keyword>
<sequence length="370" mass="37966">MGEGGGAAVRTRAVICREAGAPWELVELDLDEPGAREVRVRFRAAGLCHLDEHARTGGLPVRAPFVGGHEGAGVVEAVGPGVSRVAVGDHVLCSPVPVCGRCRYCATGRQNLCEDGAGPANGAPPFRLGDAEVGGFRGLGTFSERAVVAEASCIGVPAELSPEVAALLGCTVPTGWGSAVRLAGVRAGQTVVVFGCGGVGTSAVRAAATAGARRVVVVDPVPLKRETALRSGATHAFADAAAAHDFVVADTWGELADHAIVTVGRVDDAVLDAALLVVGKAGQVTVTSLGPGSFRHHPSPAIAYTRRIRGGPHGGCNPLDDIPRLVRMHQDGQLDVGGLLTDRYRLDDVRTGFDDLLAGRGVRGVIIHGR</sequence>
<keyword evidence="3 6" id="KW-0862">Zinc</keyword>
<evidence type="ECO:0000313" key="9">
    <source>
        <dbReference type="Proteomes" id="UP001165283"/>
    </source>
</evidence>
<dbReference type="InterPro" id="IPR013149">
    <property type="entry name" value="ADH-like_C"/>
</dbReference>
<dbReference type="PROSITE" id="PS00059">
    <property type="entry name" value="ADH_ZINC"/>
    <property type="match status" value="1"/>
</dbReference>
<comment type="caution">
    <text evidence="8">The sequence shown here is derived from an EMBL/GenBank/DDBJ whole genome shotgun (WGS) entry which is preliminary data.</text>
</comment>
<keyword evidence="4" id="KW-0560">Oxidoreductase</keyword>
<evidence type="ECO:0000256" key="2">
    <source>
        <dbReference type="ARBA" id="ARBA00022723"/>
    </source>
</evidence>
<evidence type="ECO:0000256" key="1">
    <source>
        <dbReference type="ARBA" id="ARBA00008072"/>
    </source>
</evidence>
<evidence type="ECO:0000256" key="4">
    <source>
        <dbReference type="ARBA" id="ARBA00023002"/>
    </source>
</evidence>
<evidence type="ECO:0000256" key="3">
    <source>
        <dbReference type="ARBA" id="ARBA00022833"/>
    </source>
</evidence>
<gene>
    <name evidence="8" type="ORF">KDL28_11410</name>
</gene>
<comment type="similarity">
    <text evidence="1 6">Belongs to the zinc-containing alcohol dehydrogenase family.</text>
</comment>
<dbReference type="Gene3D" id="3.40.50.720">
    <property type="entry name" value="NAD(P)-binding Rossmann-like Domain"/>
    <property type="match status" value="1"/>
</dbReference>
<dbReference type="Proteomes" id="UP001165283">
    <property type="component" value="Unassembled WGS sequence"/>
</dbReference>
<evidence type="ECO:0000313" key="8">
    <source>
        <dbReference type="EMBL" id="MCO1655658.1"/>
    </source>
</evidence>
<dbReference type="EMBL" id="JAGSOV010000023">
    <property type="protein sequence ID" value="MCO1655658.1"/>
    <property type="molecule type" value="Genomic_DNA"/>
</dbReference>
<keyword evidence="2 6" id="KW-0479">Metal-binding</keyword>
<protein>
    <submittedName>
        <fullName evidence="8">Alcohol dehydrogenase catalytic domain-containing protein</fullName>
    </submittedName>
</protein>
<dbReference type="InterPro" id="IPR036291">
    <property type="entry name" value="NAD(P)-bd_dom_sf"/>
</dbReference>
<dbReference type="InterPro" id="IPR013154">
    <property type="entry name" value="ADH-like_N"/>
</dbReference>
<dbReference type="PANTHER" id="PTHR43880:SF12">
    <property type="entry name" value="ALCOHOL DEHYDROGENASE CLASS-3"/>
    <property type="match status" value="1"/>
</dbReference>
<dbReference type="SUPFAM" id="SSF50129">
    <property type="entry name" value="GroES-like"/>
    <property type="match status" value="2"/>
</dbReference>
<accession>A0ABT0ZY38</accession>
<dbReference type="Gene3D" id="3.90.180.10">
    <property type="entry name" value="Medium-chain alcohol dehydrogenases, catalytic domain"/>
    <property type="match status" value="1"/>
</dbReference>
<dbReference type="Pfam" id="PF08240">
    <property type="entry name" value="ADH_N"/>
    <property type="match status" value="1"/>
</dbReference>
<keyword evidence="9" id="KW-1185">Reference proteome</keyword>
<proteinExistence type="inferred from homology"/>
<dbReference type="SUPFAM" id="SSF51735">
    <property type="entry name" value="NAD(P)-binding Rossmann-fold domains"/>
    <property type="match status" value="1"/>
</dbReference>
<dbReference type="PANTHER" id="PTHR43880">
    <property type="entry name" value="ALCOHOL DEHYDROGENASE"/>
    <property type="match status" value="1"/>
</dbReference>